<organism evidence="1 2">
    <name type="scientific">Holotrichia oblita</name>
    <name type="common">Chafer beetle</name>
    <dbReference type="NCBI Taxonomy" id="644536"/>
    <lineage>
        <taxon>Eukaryota</taxon>
        <taxon>Metazoa</taxon>
        <taxon>Ecdysozoa</taxon>
        <taxon>Arthropoda</taxon>
        <taxon>Hexapoda</taxon>
        <taxon>Insecta</taxon>
        <taxon>Pterygota</taxon>
        <taxon>Neoptera</taxon>
        <taxon>Endopterygota</taxon>
        <taxon>Coleoptera</taxon>
        <taxon>Polyphaga</taxon>
        <taxon>Scarabaeiformia</taxon>
        <taxon>Scarabaeidae</taxon>
        <taxon>Melolonthinae</taxon>
        <taxon>Holotrichia</taxon>
    </lineage>
</organism>
<keyword evidence="2" id="KW-1185">Reference proteome</keyword>
<dbReference type="EMBL" id="CM043018">
    <property type="protein sequence ID" value="KAI4463227.1"/>
    <property type="molecule type" value="Genomic_DNA"/>
</dbReference>
<gene>
    <name evidence="1" type="ORF">MML48_4g00020527</name>
</gene>
<accession>A0ACB9T8U8</accession>
<dbReference type="Proteomes" id="UP001056778">
    <property type="component" value="Chromosome 4"/>
</dbReference>
<evidence type="ECO:0000313" key="2">
    <source>
        <dbReference type="Proteomes" id="UP001056778"/>
    </source>
</evidence>
<comment type="caution">
    <text evidence="1">The sequence shown here is derived from an EMBL/GenBank/DDBJ whole genome shotgun (WGS) entry which is preliminary data.</text>
</comment>
<proteinExistence type="predicted"/>
<sequence>MVTWKLLGEKMPTTDEEWITEFNKYKQYPEFKMQVTTHHLPRAFVAGLDAGLVYNSFPKMADKWIPDDIVALQPKSSNITENPTTVQFNHRILGTTTLTLISALWLMSRKRILPPRAYTATAAFGIMAWIQVILGISTLLTYVPVSLAASHQAGSLMTLSTAVWLTHELKRSPK</sequence>
<name>A0ACB9T8U8_HOLOL</name>
<reference evidence="1" key="1">
    <citation type="submission" date="2022-04" db="EMBL/GenBank/DDBJ databases">
        <title>Chromosome-scale genome assembly of Holotrichia oblita Faldermann.</title>
        <authorList>
            <person name="Rongchong L."/>
        </authorList>
    </citation>
    <scope>NUCLEOTIDE SEQUENCE</scope>
    <source>
        <strain evidence="1">81SQS9</strain>
    </source>
</reference>
<protein>
    <submittedName>
        <fullName evidence="1">Cytochrome c oxidase assembly protein cox15</fullName>
    </submittedName>
</protein>
<evidence type="ECO:0000313" key="1">
    <source>
        <dbReference type="EMBL" id="KAI4463227.1"/>
    </source>
</evidence>